<feature type="transmembrane region" description="Helical" evidence="6">
    <location>
        <begin position="16"/>
        <end position="37"/>
    </location>
</feature>
<evidence type="ECO:0000313" key="9">
    <source>
        <dbReference type="EMBL" id="ODN67219.1"/>
    </source>
</evidence>
<dbReference type="Pfam" id="PF13675">
    <property type="entry name" value="PilJ"/>
    <property type="match status" value="1"/>
</dbReference>
<comment type="caution">
    <text evidence="9">The sequence shown here is derived from an EMBL/GenBank/DDBJ whole genome shotgun (WGS) entry which is preliminary data.</text>
</comment>
<evidence type="ECO:0000256" key="6">
    <source>
        <dbReference type="SAM" id="Phobius"/>
    </source>
</evidence>
<dbReference type="SMART" id="SM00267">
    <property type="entry name" value="GGDEF"/>
    <property type="match status" value="1"/>
</dbReference>
<evidence type="ECO:0000256" key="1">
    <source>
        <dbReference type="ARBA" id="ARBA00001946"/>
    </source>
</evidence>
<dbReference type="PATRIC" id="fig|291169.3.peg.1127"/>
<dbReference type="PANTHER" id="PTHR44757">
    <property type="entry name" value="DIGUANYLATE CYCLASE DGCP"/>
    <property type="match status" value="1"/>
</dbReference>
<keyword evidence="5 6" id="KW-0472">Membrane</keyword>
<dbReference type="EMBL" id="MCRI01000008">
    <property type="protein sequence ID" value="ODN67219.1"/>
    <property type="molecule type" value="Genomic_DNA"/>
</dbReference>
<feature type="domain" description="GGDEF" evidence="8">
    <location>
        <begin position="372"/>
        <end position="504"/>
    </location>
</feature>
<dbReference type="EC" id="2.7.7.65" evidence="9"/>
<dbReference type="InterPro" id="IPR052155">
    <property type="entry name" value="Biofilm_reg_signaling"/>
</dbReference>
<evidence type="ECO:0000259" key="7">
    <source>
        <dbReference type="PROSITE" id="PS50113"/>
    </source>
</evidence>
<dbReference type="SUPFAM" id="SSF55785">
    <property type="entry name" value="PYP-like sensor domain (PAS domain)"/>
    <property type="match status" value="1"/>
</dbReference>
<comment type="cofactor">
    <cofactor evidence="1">
        <name>Mg(2+)</name>
        <dbReference type="ChEBI" id="CHEBI:18420"/>
    </cofactor>
</comment>
<dbReference type="GO" id="GO:0016020">
    <property type="term" value="C:membrane"/>
    <property type="evidence" value="ECO:0007669"/>
    <property type="project" value="UniProtKB-SubCell"/>
</dbReference>
<evidence type="ECO:0000256" key="3">
    <source>
        <dbReference type="ARBA" id="ARBA00022692"/>
    </source>
</evidence>
<organism evidence="9 10">
    <name type="scientific">Methylophaga muralis</name>
    <dbReference type="NCBI Taxonomy" id="291169"/>
    <lineage>
        <taxon>Bacteria</taxon>
        <taxon>Pseudomonadati</taxon>
        <taxon>Pseudomonadota</taxon>
        <taxon>Gammaproteobacteria</taxon>
        <taxon>Thiotrichales</taxon>
        <taxon>Piscirickettsiaceae</taxon>
        <taxon>Methylophaga</taxon>
    </lineage>
</organism>
<keyword evidence="10" id="KW-1185">Reference proteome</keyword>
<dbReference type="InterPro" id="IPR000160">
    <property type="entry name" value="GGDEF_dom"/>
</dbReference>
<dbReference type="SUPFAM" id="SSF55073">
    <property type="entry name" value="Nucleotide cyclase"/>
    <property type="match status" value="1"/>
</dbReference>
<dbReference type="InterPro" id="IPR029787">
    <property type="entry name" value="Nucleotide_cyclase"/>
</dbReference>
<dbReference type="NCBIfam" id="TIGR00254">
    <property type="entry name" value="GGDEF"/>
    <property type="match status" value="1"/>
</dbReference>
<comment type="subcellular location">
    <subcellularLocation>
        <location evidence="2">Membrane</location>
        <topology evidence="2">Multi-pass membrane protein</topology>
    </subcellularLocation>
</comment>
<dbReference type="FunFam" id="3.30.70.270:FF:000001">
    <property type="entry name" value="Diguanylate cyclase domain protein"/>
    <property type="match status" value="1"/>
</dbReference>
<dbReference type="GO" id="GO:0052621">
    <property type="term" value="F:diguanylate cyclase activity"/>
    <property type="evidence" value="ECO:0007669"/>
    <property type="project" value="UniProtKB-EC"/>
</dbReference>
<dbReference type="InterPro" id="IPR000700">
    <property type="entry name" value="PAS-assoc_C"/>
</dbReference>
<evidence type="ECO:0000259" key="8">
    <source>
        <dbReference type="PROSITE" id="PS50887"/>
    </source>
</evidence>
<accession>A0A1E3GT37</accession>
<dbReference type="Gene3D" id="3.30.450.20">
    <property type="entry name" value="PAS domain"/>
    <property type="match status" value="1"/>
</dbReference>
<reference evidence="9 10" key="1">
    <citation type="submission" date="2016-07" db="EMBL/GenBank/DDBJ databases">
        <title>Draft Genome Sequence of Methylophaga muralis Bur 1.</title>
        <authorList>
            <person name="Vasilenko O.V."/>
            <person name="Doronina N.V."/>
            <person name="Shmareva M.N."/>
            <person name="Tarlachkov S.V."/>
            <person name="Mustakhimov I."/>
            <person name="Trotsenko Y.A."/>
        </authorList>
    </citation>
    <scope>NUCLEOTIDE SEQUENCE [LARGE SCALE GENOMIC DNA]</scope>
    <source>
        <strain evidence="9 10">Bur 1</strain>
    </source>
</reference>
<feature type="transmembrane region" description="Helical" evidence="6">
    <location>
        <begin position="189"/>
        <end position="210"/>
    </location>
</feature>
<dbReference type="PROSITE" id="PS50887">
    <property type="entry name" value="GGDEF"/>
    <property type="match status" value="1"/>
</dbReference>
<dbReference type="InterPro" id="IPR029095">
    <property type="entry name" value="NarX-like_N"/>
</dbReference>
<dbReference type="Pfam" id="PF00990">
    <property type="entry name" value="GGDEF"/>
    <property type="match status" value="1"/>
</dbReference>
<dbReference type="Proteomes" id="UP000094379">
    <property type="component" value="Unassembled WGS sequence"/>
</dbReference>
<dbReference type="CDD" id="cd01949">
    <property type="entry name" value="GGDEF"/>
    <property type="match status" value="1"/>
</dbReference>
<dbReference type="InterPro" id="IPR035965">
    <property type="entry name" value="PAS-like_dom_sf"/>
</dbReference>
<dbReference type="InterPro" id="IPR043128">
    <property type="entry name" value="Rev_trsase/Diguanyl_cyclase"/>
</dbReference>
<dbReference type="Gene3D" id="3.30.70.270">
    <property type="match status" value="1"/>
</dbReference>
<keyword evidence="9" id="KW-0808">Transferase</keyword>
<keyword evidence="3 6" id="KW-0812">Transmembrane</keyword>
<proteinExistence type="predicted"/>
<keyword evidence="4 6" id="KW-1133">Transmembrane helix</keyword>
<evidence type="ECO:0000256" key="5">
    <source>
        <dbReference type="ARBA" id="ARBA00023136"/>
    </source>
</evidence>
<keyword evidence="9" id="KW-0548">Nucleotidyltransferase</keyword>
<name>A0A1E3GT37_9GAMM</name>
<dbReference type="InterPro" id="IPR001610">
    <property type="entry name" value="PAC"/>
</dbReference>
<dbReference type="PANTHER" id="PTHR44757:SF2">
    <property type="entry name" value="BIOFILM ARCHITECTURE MAINTENANCE PROTEIN MBAA"/>
    <property type="match status" value="1"/>
</dbReference>
<evidence type="ECO:0000256" key="2">
    <source>
        <dbReference type="ARBA" id="ARBA00004141"/>
    </source>
</evidence>
<dbReference type="PROSITE" id="PS50113">
    <property type="entry name" value="PAC"/>
    <property type="match status" value="1"/>
</dbReference>
<feature type="domain" description="PAC" evidence="7">
    <location>
        <begin position="288"/>
        <end position="340"/>
    </location>
</feature>
<evidence type="ECO:0000256" key="4">
    <source>
        <dbReference type="ARBA" id="ARBA00022989"/>
    </source>
</evidence>
<dbReference type="SMART" id="SM00086">
    <property type="entry name" value="PAC"/>
    <property type="match status" value="1"/>
</dbReference>
<protein>
    <submittedName>
        <fullName evidence="9">Putative diguanylate cyclase YdaM</fullName>
        <ecNumber evidence="9">2.7.7.65</ecNumber>
    </submittedName>
</protein>
<dbReference type="AlphaFoldDB" id="A0A1E3GT37"/>
<gene>
    <name evidence="9" type="primary">ydaM_2</name>
    <name evidence="9" type="ORF">A9E74_01123</name>
</gene>
<evidence type="ECO:0000313" key="10">
    <source>
        <dbReference type="Proteomes" id="UP000094379"/>
    </source>
</evidence>
<dbReference type="STRING" id="291169.A9E74_01123"/>
<sequence length="504" mass="56832">MTRGSMFEVVKKYRHFLLPLSLVVIFDITLLAMNYGISAQLEASSININIAGRQRMLSQKMTKSLLLMHYQHQQGMDTQAAYHEVMDAMSLFDQTLKAMSLGGETLSADDQLIQVKQLKETVIQRTLMQSIELWEPLYSSIQQMQLSDSALNVLVDAMVADNLQLLYLMNKLTNQLEASAKRQTYLLRGLQTIIVILILLSFGMAINRLIRREQYFSKLMEKSSDIVIGINSATSRITFMSASVKLLLQHDEMYYLGQPYHRLFSQESASRISHLLLLAKKFRPLPYNRCEVQLVRADNELIDAEMLLQLNRSEDGRTIELSADIRDITERKQLELALTEMAHKDSLTGLPNRAQFSLLAEQAILQAQRKSSSLAMMFIDLDDFKSVNDMFGHHVGDALLIEVANRISQRLRASDTVFRIGGDEFVVLLSDVSHNQHLQHVGDKIIAALSEKILIDNCPCQVGASIGIARYPDDGEDIDALLKAADEAMYRVKQSGKNAVAFVA</sequence>